<accession>A0ABV3TZF8</accession>
<reference evidence="5 6" key="1">
    <citation type="journal article" date="2011" name="Int. J. Syst. Evol. Microbiol.">
        <title>Zhongshania antarctica gen. nov., sp. nov. and Zhongshania guokunii sp. nov., gammaproteobacteria respectively isolated from coastal attached (fast) ice and surface seawater of the Antarctic.</title>
        <authorList>
            <person name="Li H.J."/>
            <person name="Zhang X.Y."/>
            <person name="Chen C.X."/>
            <person name="Zhang Y.J."/>
            <person name="Gao Z.M."/>
            <person name="Yu Y."/>
            <person name="Chen X.L."/>
            <person name="Chen B."/>
            <person name="Zhang Y.Z."/>
        </authorList>
    </citation>
    <scope>NUCLEOTIDE SEQUENCE [LARGE SCALE GENOMIC DNA]</scope>
    <source>
        <strain evidence="5 6">R06B22</strain>
    </source>
</reference>
<gene>
    <name evidence="5" type="ORF">AB4875_15745</name>
</gene>
<dbReference type="InterPro" id="IPR017511">
    <property type="entry name" value="PQQ_mDH"/>
</dbReference>
<dbReference type="RefSeq" id="WP_368377008.1">
    <property type="nucleotide sequence ID" value="NZ_JBFRYB010000001.1"/>
</dbReference>
<comment type="caution">
    <text evidence="5">The sequence shown here is derived from an EMBL/GenBank/DDBJ whole genome shotgun (WGS) entry which is preliminary data.</text>
</comment>
<dbReference type="InterPro" id="IPR018391">
    <property type="entry name" value="PQQ_b-propeller_rpt"/>
</dbReference>
<proteinExistence type="inferred from homology"/>
<evidence type="ECO:0000313" key="6">
    <source>
        <dbReference type="Proteomes" id="UP001557484"/>
    </source>
</evidence>
<dbReference type="SUPFAM" id="SSF50998">
    <property type="entry name" value="Quinoprotein alcohol dehydrogenase-like"/>
    <property type="match status" value="1"/>
</dbReference>
<evidence type="ECO:0000256" key="2">
    <source>
        <dbReference type="ARBA" id="ARBA00008156"/>
    </source>
</evidence>
<keyword evidence="6" id="KW-1185">Reference proteome</keyword>
<evidence type="ECO:0000256" key="1">
    <source>
        <dbReference type="ARBA" id="ARBA00001931"/>
    </source>
</evidence>
<dbReference type="EMBL" id="JBFRYB010000001">
    <property type="protein sequence ID" value="MEX1666948.1"/>
    <property type="molecule type" value="Genomic_DNA"/>
</dbReference>
<dbReference type="Proteomes" id="UP001557484">
    <property type="component" value="Unassembled WGS sequence"/>
</dbReference>
<dbReference type="SMART" id="SM00564">
    <property type="entry name" value="PQQ"/>
    <property type="match status" value="5"/>
</dbReference>
<sequence>MRYWRQLLIVCAGIAQGAAAQDWPYYRGDQGGSGFSALQQINSDNVSDLQMAWQYRSGEAQEFAEQLPRSAMETTPILLPEAAGGYLVFCTAFNQVIALNPETGVEQWRYNPRISLAGERPFKCRGVAWWSDHKNPADQCAHRILTATHDRRLIALNAKDGSLCKDFGNGGTVKLYSSDEGFVPGDIGSVSPPVIVNDTIVVGSAVVDFVRAHTPRGTIKAFDVRSGAPRWQFEPIPVDAEAANADQWPEDAVAVSGGANAWAPLSVDEARDLVFIPTGAPSPDYYGALRPGDNRYANSLVVLRGSTGEMVWHFQFVHHDVWDYDTPAQPMLIDLRRDGKMIPAVVQLTKQGFVFVFHRETGKPLFPIVETAVSQRSVAGEQLSATQPSSPALPRLMVQQLHAEDAWGLTPLDRGACRKKIAGLHNDGLFTALQEQPTLMMPGSLGGANWGGGVFWPERQQLVVNVNATPFMGYLKPTVREEKGEHIPPAGRTMRISMAGTPYTVVVESLLSPLGIPCSAPPWGKLLAIDLASGEMKWQSPLGSVHQMAPVQLPFDINWGTPNLGGALMTAGKLVFIGATMDRRFRAFSADSGKVLWQHDLPADAVASPMTYRRGGRQYVVIAAGGHHMYQREMGDSLIAFALAEPESEKSSAD</sequence>
<evidence type="ECO:0000259" key="4">
    <source>
        <dbReference type="Pfam" id="PF01011"/>
    </source>
</evidence>
<comment type="similarity">
    <text evidence="2">Belongs to the bacterial PQQ dehydrogenase family.</text>
</comment>
<dbReference type="Pfam" id="PF01011">
    <property type="entry name" value="PQQ"/>
    <property type="match status" value="1"/>
</dbReference>
<evidence type="ECO:0000313" key="5">
    <source>
        <dbReference type="EMBL" id="MEX1666948.1"/>
    </source>
</evidence>
<dbReference type="CDD" id="cd10280">
    <property type="entry name" value="PQQ_mGDH"/>
    <property type="match status" value="1"/>
</dbReference>
<feature type="domain" description="Pyrrolo-quinoline quinone repeat" evidence="4">
    <location>
        <begin position="23"/>
        <end position="620"/>
    </location>
</feature>
<keyword evidence="3" id="KW-0560">Oxidoreductase</keyword>
<dbReference type="PANTHER" id="PTHR32303:SF4">
    <property type="entry name" value="QUINOPROTEIN GLUCOSE DEHYDROGENASE"/>
    <property type="match status" value="1"/>
</dbReference>
<comment type="cofactor">
    <cofactor evidence="1">
        <name>pyrroloquinoline quinone</name>
        <dbReference type="ChEBI" id="CHEBI:58442"/>
    </cofactor>
</comment>
<name>A0ABV3TZF8_9GAMM</name>
<protein>
    <submittedName>
        <fullName evidence="5">Pyrroloquinoline quinone-dependent dehydrogenase</fullName>
    </submittedName>
</protein>
<evidence type="ECO:0000256" key="3">
    <source>
        <dbReference type="ARBA" id="ARBA00023002"/>
    </source>
</evidence>
<dbReference type="InterPro" id="IPR002372">
    <property type="entry name" value="PQQ_rpt_dom"/>
</dbReference>
<dbReference type="PANTHER" id="PTHR32303">
    <property type="entry name" value="QUINOPROTEIN ALCOHOL DEHYDROGENASE (CYTOCHROME C)"/>
    <property type="match status" value="1"/>
</dbReference>
<dbReference type="InterPro" id="IPR011047">
    <property type="entry name" value="Quinoprotein_ADH-like_sf"/>
</dbReference>
<organism evidence="5 6">
    <name type="scientific">Zhongshania arctica</name>
    <dbReference type="NCBI Taxonomy" id="3238302"/>
    <lineage>
        <taxon>Bacteria</taxon>
        <taxon>Pseudomonadati</taxon>
        <taxon>Pseudomonadota</taxon>
        <taxon>Gammaproteobacteria</taxon>
        <taxon>Cellvibrionales</taxon>
        <taxon>Spongiibacteraceae</taxon>
        <taxon>Zhongshania</taxon>
    </lineage>
</organism>
<dbReference type="Gene3D" id="2.140.10.10">
    <property type="entry name" value="Quinoprotein alcohol dehydrogenase-like superfamily"/>
    <property type="match status" value="2"/>
</dbReference>